<dbReference type="Gene3D" id="3.40.50.1820">
    <property type="entry name" value="alpha/beta hydrolase"/>
    <property type="match status" value="1"/>
</dbReference>
<dbReference type="PANTHER" id="PTHR43201">
    <property type="entry name" value="ACYL-COA SYNTHETASE"/>
    <property type="match status" value="1"/>
</dbReference>
<keyword evidence="4" id="KW-0472">Membrane</keyword>
<feature type="transmembrane region" description="Helical" evidence="4">
    <location>
        <begin position="612"/>
        <end position="633"/>
    </location>
</feature>
<dbReference type="PROSITE" id="PS00455">
    <property type="entry name" value="AMP_BINDING"/>
    <property type="match status" value="1"/>
</dbReference>
<dbReference type="OrthoDB" id="812569at2"/>
<evidence type="ECO:0000313" key="8">
    <source>
        <dbReference type="Proteomes" id="UP000247832"/>
    </source>
</evidence>
<dbReference type="GO" id="GO:0031956">
    <property type="term" value="F:medium-chain fatty acid-CoA ligase activity"/>
    <property type="evidence" value="ECO:0007669"/>
    <property type="project" value="TreeGrafter"/>
</dbReference>
<reference evidence="7 8" key="1">
    <citation type="submission" date="2018-05" db="EMBL/GenBank/DDBJ databases">
        <title>Genetic diversity of glacier-inhabiting Cryobacterium bacteria in China and description of Cryobacterium mengkeensis sp. nov. and Arthrobacter glacialis sp. nov.</title>
        <authorList>
            <person name="Liu Q."/>
            <person name="Xin Y.-H."/>
        </authorList>
    </citation>
    <scope>NUCLEOTIDE SEQUENCE [LARGE SCALE GENOMIC DNA]</scope>
    <source>
        <strain evidence="7 8">LI2</strain>
    </source>
</reference>
<evidence type="ECO:0000256" key="3">
    <source>
        <dbReference type="SAM" id="MobiDB-lite"/>
    </source>
</evidence>
<dbReference type="EMBL" id="QJVD01000014">
    <property type="protein sequence ID" value="PYI66634.1"/>
    <property type="molecule type" value="Genomic_DNA"/>
</dbReference>
<evidence type="ECO:0000259" key="5">
    <source>
        <dbReference type="Pfam" id="PF00501"/>
    </source>
</evidence>
<feature type="domain" description="AB hydrolase-1" evidence="6">
    <location>
        <begin position="79"/>
        <end position="325"/>
    </location>
</feature>
<evidence type="ECO:0000256" key="2">
    <source>
        <dbReference type="ARBA" id="ARBA00022598"/>
    </source>
</evidence>
<feature type="transmembrane region" description="Helical" evidence="4">
    <location>
        <begin position="653"/>
        <end position="678"/>
    </location>
</feature>
<sequence length="951" mass="98034">MHGRGLRPEHRHDGDCVVAGVLAASSPDSGPWPGVRASWRRTLAVPSTAAVDAPGTRRQWHFLDNADDVEATGREAVGTLLCVHGNPTWSYLWRTLLAGATSAATLAAGGPWRVIAVDQLDMGFSERTGTFRRLEDRITDLGDLTAALGLAGPVVTVGHDWGGVISLGWATRHRGQLAGVVLTNTAVHPAGFSLPPALTLALHPAVHKWGTTTSAAFLRVTHSLAQPALAPEVRAAFMAPYRTAPRRAGVGNFVADIPASESHPSWAALDSVSSGIRTLDVPALIMWGPRDPVFSDRYLRDLLERMPQADVHRFEGASHLVQEDRDIATPVFDWLAKNVLPAGGPAAGPAGVDLAVGPRPRRPRHELAGSEGTGSGTSFSRAPSRPGHAATADYRPMLAELDARRGDGSVAIVDMLPAAGRVPAGPASRSVSWAALARDVDDLATGLADLGVRRGDRISLLVPPGITLTTLIYACLSLGAVIVVADAGLGTKGMGRAIKGAGPAWLIGIERALTGARIYNWPGVGISADDFTPATDSVKRRLLSVAATLPELMANGRAMRLAASAPVLETAAPDDDAAVLFTSGSTGPAKGVVYTHRRLAAMRDTLKATYKLEAGTALVAGFAPFALLGPALGATSVTPDMDVTAPRTLTATALADAAAAINATVVFASPAALVNVLATAAELAPKHKTALSGVELVLSAGAPLAEPLLARVQELAPNAELHTPYGMTEALPVTDISLAGIRAAGDGNGVCVGVPVSGASVAIAPVAPDGSVDPEPTTQAGVTGEILVRAPHVKERYDRLWITQEQSTSIPGWHRSGDVGHLDSGGRLWVEGRMAHLLTTAGGVRTPVAGEQAAERVAGVARAAVVGVGPAGAQVAVTIVETAPPAKHSGLAAPALATAVREACAGSGLELAAVLAIDAMPTDIRHNSKIDRAKLAAWASRMLAGEKAGRP</sequence>
<organism evidence="7 8">
    <name type="scientific">Arthrobacter livingstonensis</name>
    <dbReference type="NCBI Taxonomy" id="670078"/>
    <lineage>
        <taxon>Bacteria</taxon>
        <taxon>Bacillati</taxon>
        <taxon>Actinomycetota</taxon>
        <taxon>Actinomycetes</taxon>
        <taxon>Micrococcales</taxon>
        <taxon>Micrococcaceae</taxon>
        <taxon>Arthrobacter</taxon>
    </lineage>
</organism>
<dbReference type="Proteomes" id="UP000247832">
    <property type="component" value="Unassembled WGS sequence"/>
</dbReference>
<dbReference type="Gene3D" id="3.30.300.30">
    <property type="match status" value="1"/>
</dbReference>
<dbReference type="Gene3D" id="3.40.50.12780">
    <property type="entry name" value="N-terminal domain of ligase-like"/>
    <property type="match status" value="1"/>
</dbReference>
<name>A0A2V5L8D4_9MICC</name>
<feature type="region of interest" description="Disordered" evidence="3">
    <location>
        <begin position="356"/>
        <end position="390"/>
    </location>
</feature>
<dbReference type="InterPro" id="IPR000073">
    <property type="entry name" value="AB_hydrolase_1"/>
</dbReference>
<keyword evidence="8" id="KW-1185">Reference proteome</keyword>
<comment type="similarity">
    <text evidence="1">Belongs to the ATP-dependent AMP-binding enzyme family.</text>
</comment>
<dbReference type="InterPro" id="IPR045851">
    <property type="entry name" value="AMP-bd_C_sf"/>
</dbReference>
<keyword evidence="2" id="KW-0436">Ligase</keyword>
<protein>
    <submittedName>
        <fullName evidence="7">Hydrolase</fullName>
    </submittedName>
</protein>
<evidence type="ECO:0000256" key="1">
    <source>
        <dbReference type="ARBA" id="ARBA00006432"/>
    </source>
</evidence>
<dbReference type="InterPro" id="IPR020845">
    <property type="entry name" value="AMP-binding_CS"/>
</dbReference>
<dbReference type="InterPro" id="IPR000873">
    <property type="entry name" value="AMP-dep_synth/lig_dom"/>
</dbReference>
<keyword evidence="4" id="KW-1133">Transmembrane helix</keyword>
<feature type="domain" description="AMP-dependent synthetase/ligase" evidence="5">
    <location>
        <begin position="426"/>
        <end position="797"/>
    </location>
</feature>
<dbReference type="PANTHER" id="PTHR43201:SF5">
    <property type="entry name" value="MEDIUM-CHAIN ACYL-COA LIGASE ACSF2, MITOCHONDRIAL"/>
    <property type="match status" value="1"/>
</dbReference>
<comment type="caution">
    <text evidence="7">The sequence shown here is derived from an EMBL/GenBank/DDBJ whole genome shotgun (WGS) entry which is preliminary data.</text>
</comment>
<dbReference type="SUPFAM" id="SSF56801">
    <property type="entry name" value="Acetyl-CoA synthetase-like"/>
    <property type="match status" value="1"/>
</dbReference>
<evidence type="ECO:0000256" key="4">
    <source>
        <dbReference type="SAM" id="Phobius"/>
    </source>
</evidence>
<keyword evidence="7" id="KW-0378">Hydrolase</keyword>
<dbReference type="GO" id="GO:0006631">
    <property type="term" value="P:fatty acid metabolic process"/>
    <property type="evidence" value="ECO:0007669"/>
    <property type="project" value="TreeGrafter"/>
</dbReference>
<accession>A0A2V5L8D4</accession>
<dbReference type="AlphaFoldDB" id="A0A2V5L8D4"/>
<dbReference type="Pfam" id="PF00561">
    <property type="entry name" value="Abhydrolase_1"/>
    <property type="match status" value="1"/>
</dbReference>
<dbReference type="GO" id="GO:0016787">
    <property type="term" value="F:hydrolase activity"/>
    <property type="evidence" value="ECO:0007669"/>
    <property type="project" value="UniProtKB-KW"/>
</dbReference>
<gene>
    <name evidence="7" type="ORF">CVV68_13580</name>
</gene>
<dbReference type="InterPro" id="IPR042099">
    <property type="entry name" value="ANL_N_sf"/>
</dbReference>
<dbReference type="InterPro" id="IPR029058">
    <property type="entry name" value="AB_hydrolase_fold"/>
</dbReference>
<dbReference type="SUPFAM" id="SSF53474">
    <property type="entry name" value="alpha/beta-Hydrolases"/>
    <property type="match status" value="1"/>
</dbReference>
<evidence type="ECO:0000313" key="7">
    <source>
        <dbReference type="EMBL" id="PYI66634.1"/>
    </source>
</evidence>
<keyword evidence="4" id="KW-0812">Transmembrane</keyword>
<feature type="transmembrane region" description="Helical" evidence="4">
    <location>
        <begin position="471"/>
        <end position="489"/>
    </location>
</feature>
<proteinExistence type="inferred from homology"/>
<dbReference type="Pfam" id="PF00501">
    <property type="entry name" value="AMP-binding"/>
    <property type="match status" value="1"/>
</dbReference>
<evidence type="ECO:0000259" key="6">
    <source>
        <dbReference type="Pfam" id="PF00561"/>
    </source>
</evidence>